<gene>
    <name evidence="3" type="ORF">J5W02_02980</name>
</gene>
<keyword evidence="3" id="KW-0503">Monooxygenase</keyword>
<dbReference type="InterPro" id="IPR049516">
    <property type="entry name" value="FAD-depend_C"/>
</dbReference>
<feature type="domain" description="FAD-binding" evidence="1">
    <location>
        <begin position="4"/>
        <end position="213"/>
    </location>
</feature>
<evidence type="ECO:0000313" key="4">
    <source>
        <dbReference type="Proteomes" id="UP000719942"/>
    </source>
</evidence>
<dbReference type="Pfam" id="PF21688">
    <property type="entry name" value="FAD-depend_C"/>
    <property type="match status" value="1"/>
</dbReference>
<evidence type="ECO:0000259" key="2">
    <source>
        <dbReference type="Pfam" id="PF21688"/>
    </source>
</evidence>
<sequence>MYDYDLIVIGAGPAGIFTALEMDKLAPEKKVLVVDSGSTIDRRTCPARTSGQCAHCKTCNIMNGWAGAGAFSDGKLSLSEEVGGNITDYMTVEKARELIHYADDVYLHFGAPDKVFGKSDKFAEKVSYEARRENIQLIPCPVRHMGTEYSFEVLRGMYRYLSERPNFEFREYTTADSIFVENEKAEGVWLVNRAGERTLVRAPYVIAAPGRGGAEWLARIAQENKLATTNNEVDIGVRVEVPNAVMDHLTKNLYEAKLVYYSDTFENKVRTFCMNPGGIVSEEHYDGGIDGGIAVVNGHSYADEDKHSENTNFAMLVSTRFTEPFNQPIEYGRYIAQLGNMLTGGGIMVQRLGDLLLGRRTDYTRLKKSTTVPTLKNAVPGDLSFVLPHRHLTSIVESLRAFDKLAPGLYSKNTLLYGVEVKFYSSKVSVKKNFETEIENLYTIGDGAGITRGLMQASVTGVVVARDIAKKLS</sequence>
<dbReference type="Proteomes" id="UP000719942">
    <property type="component" value="Unassembled WGS sequence"/>
</dbReference>
<keyword evidence="3" id="KW-0560">Oxidoreductase</keyword>
<protein>
    <submittedName>
        <fullName evidence="3">FAD-dependent monooxygenase</fullName>
    </submittedName>
</protein>
<proteinExistence type="predicted"/>
<organism evidence="3 4">
    <name type="scientific">Caproiciproducens faecalis</name>
    <dbReference type="NCBI Taxonomy" id="2820301"/>
    <lineage>
        <taxon>Bacteria</taxon>
        <taxon>Bacillati</taxon>
        <taxon>Bacillota</taxon>
        <taxon>Clostridia</taxon>
        <taxon>Eubacteriales</taxon>
        <taxon>Acutalibacteraceae</taxon>
        <taxon>Caproiciproducens</taxon>
    </lineage>
</organism>
<accession>A0ABS7DKY3</accession>
<dbReference type="RefSeq" id="WP_219964155.1">
    <property type="nucleotide sequence ID" value="NZ_JAGFNZ010000001.1"/>
</dbReference>
<feature type="domain" description="FAD-dependent protein C-terminal" evidence="2">
    <location>
        <begin position="234"/>
        <end position="421"/>
    </location>
</feature>
<comment type="caution">
    <text evidence="3">The sequence shown here is derived from an EMBL/GenBank/DDBJ whole genome shotgun (WGS) entry which is preliminary data.</text>
</comment>
<evidence type="ECO:0000259" key="1">
    <source>
        <dbReference type="Pfam" id="PF01494"/>
    </source>
</evidence>
<dbReference type="PIRSF" id="PIRSF038984">
    <property type="entry name" value="FAD_binding_protein"/>
    <property type="match status" value="1"/>
</dbReference>
<dbReference type="Gene3D" id="3.50.50.60">
    <property type="entry name" value="FAD/NAD(P)-binding domain"/>
    <property type="match status" value="1"/>
</dbReference>
<dbReference type="InterPro" id="IPR028348">
    <property type="entry name" value="FAD-binding_protein"/>
</dbReference>
<evidence type="ECO:0000313" key="3">
    <source>
        <dbReference type="EMBL" id="MBW7571769.1"/>
    </source>
</evidence>
<dbReference type="Pfam" id="PF01494">
    <property type="entry name" value="FAD_binding_3"/>
    <property type="match status" value="1"/>
</dbReference>
<keyword evidence="4" id="KW-1185">Reference proteome</keyword>
<dbReference type="InterPro" id="IPR002938">
    <property type="entry name" value="FAD-bd"/>
</dbReference>
<dbReference type="GO" id="GO:0004497">
    <property type="term" value="F:monooxygenase activity"/>
    <property type="evidence" value="ECO:0007669"/>
    <property type="project" value="UniProtKB-KW"/>
</dbReference>
<dbReference type="InterPro" id="IPR036188">
    <property type="entry name" value="FAD/NAD-bd_sf"/>
</dbReference>
<reference evidence="3 4" key="1">
    <citation type="submission" date="2021-03" db="EMBL/GenBank/DDBJ databases">
        <title>Caproiciproducens sp. nov. isolated from feces of cow.</title>
        <authorList>
            <person name="Choi J.-Y."/>
        </authorList>
    </citation>
    <scope>NUCLEOTIDE SEQUENCE [LARGE SCALE GENOMIC DNA]</scope>
    <source>
        <strain evidence="3 4">AGMB10547</strain>
    </source>
</reference>
<dbReference type="SUPFAM" id="SSF51905">
    <property type="entry name" value="FAD/NAD(P)-binding domain"/>
    <property type="match status" value="1"/>
</dbReference>
<dbReference type="PANTHER" id="PTHR43106:SF1">
    <property type="entry name" value="DEHYDROGENASE-RELATED"/>
    <property type="match status" value="1"/>
</dbReference>
<dbReference type="EMBL" id="JAGFNZ010000001">
    <property type="protein sequence ID" value="MBW7571769.1"/>
    <property type="molecule type" value="Genomic_DNA"/>
</dbReference>
<name>A0ABS7DKY3_9FIRM</name>
<dbReference type="PANTHER" id="PTHR43106">
    <property type="entry name" value="DEHYDROGENASE-RELATED"/>
    <property type="match status" value="1"/>
</dbReference>